<dbReference type="Pfam" id="PF02899">
    <property type="entry name" value="Phage_int_SAM_1"/>
    <property type="match status" value="1"/>
</dbReference>
<dbReference type="EMBL" id="CP046072">
    <property type="protein sequence ID" value="QSZ41255.1"/>
    <property type="molecule type" value="Genomic_DNA"/>
</dbReference>
<dbReference type="Gene3D" id="1.10.150.130">
    <property type="match status" value="1"/>
</dbReference>
<dbReference type="InterPro" id="IPR013762">
    <property type="entry name" value="Integrase-like_cat_sf"/>
</dbReference>
<dbReference type="InterPro" id="IPR002104">
    <property type="entry name" value="Integrase_catalytic"/>
</dbReference>
<keyword evidence="3 5" id="KW-0238">DNA-binding</keyword>
<keyword evidence="4" id="KW-0233">DNA recombination</keyword>
<gene>
    <name evidence="8" type="ORF">GJV85_03720</name>
</gene>
<dbReference type="GO" id="GO:0015074">
    <property type="term" value="P:DNA integration"/>
    <property type="evidence" value="ECO:0007669"/>
    <property type="project" value="UniProtKB-KW"/>
</dbReference>
<reference evidence="8" key="2">
    <citation type="submission" date="2021-04" db="EMBL/GenBank/DDBJ databases">
        <title>Isolation and characterization of a novel species of the genus Sulfurimonas.</title>
        <authorList>
            <person name="Fukui M."/>
        </authorList>
    </citation>
    <scope>NUCLEOTIDE SEQUENCE</scope>
    <source>
        <strain evidence="8">H1576</strain>
    </source>
</reference>
<feature type="domain" description="Core-binding (CB)" evidence="7">
    <location>
        <begin position="57"/>
        <end position="141"/>
    </location>
</feature>
<dbReference type="SUPFAM" id="SSF56349">
    <property type="entry name" value="DNA breaking-rejoining enzymes"/>
    <property type="match status" value="1"/>
</dbReference>
<dbReference type="InterPro" id="IPR004107">
    <property type="entry name" value="Integrase_SAM-like_N"/>
</dbReference>
<dbReference type="PROSITE" id="PS51900">
    <property type="entry name" value="CB"/>
    <property type="match status" value="1"/>
</dbReference>
<feature type="domain" description="Tyr recombinase" evidence="6">
    <location>
        <begin position="168"/>
        <end position="344"/>
    </location>
</feature>
<sequence length="348" mass="40387">MFQIDTGDFKLMFEYDTEEELRVALESVKEMQIQATINRYKEVKQHIESSETNTSDLTFELLRDKFIARKKADNRVSADSIGAYNTTFKMLISFFKDSLIDSLTVEDFEAFKDFKVKQKTSSNRTINKHLTYTRNFLQFALDRQLISHNNAKPVTPLDEVKDKQNRKQEVENYSQSDINKIMNYKYKEPIIKKVFQIALYTAMRQNEINALTQDSIKKDEETGIYYFDITKSKSVAGIRKVPIHKDILEMVLNTSFPLIPNMTKNAFGKKVRYQLYKAVNQGQGKNFHTFRGTFIKRAIKANIDKPNSIFMLQEIVGHAKGETKLTLDTYGKGFEMDTLQNILDSVGF</sequence>
<keyword evidence="9" id="KW-1185">Reference proteome</keyword>
<name>A0A975GC51_9BACT</name>
<organism evidence="8 9">
    <name type="scientific">Sulfurimonas aquatica</name>
    <dbReference type="NCBI Taxonomy" id="2672570"/>
    <lineage>
        <taxon>Bacteria</taxon>
        <taxon>Pseudomonadati</taxon>
        <taxon>Campylobacterota</taxon>
        <taxon>Epsilonproteobacteria</taxon>
        <taxon>Campylobacterales</taxon>
        <taxon>Sulfurimonadaceae</taxon>
        <taxon>Sulfurimonas</taxon>
    </lineage>
</organism>
<dbReference type="InterPro" id="IPR050090">
    <property type="entry name" value="Tyrosine_recombinase_XerCD"/>
</dbReference>
<evidence type="ECO:0000256" key="2">
    <source>
        <dbReference type="ARBA" id="ARBA00022908"/>
    </source>
</evidence>
<protein>
    <recommendedName>
        <fullName evidence="10">Tyrosine-type recombinase/integrase</fullName>
    </recommendedName>
</protein>
<evidence type="ECO:0000313" key="8">
    <source>
        <dbReference type="EMBL" id="QSZ41255.1"/>
    </source>
</evidence>
<dbReference type="AlphaFoldDB" id="A0A975GC51"/>
<keyword evidence="2" id="KW-0229">DNA integration</keyword>
<dbReference type="Gene3D" id="1.10.443.10">
    <property type="entry name" value="Intergrase catalytic core"/>
    <property type="match status" value="1"/>
</dbReference>
<evidence type="ECO:0000256" key="5">
    <source>
        <dbReference type="PROSITE-ProRule" id="PRU01248"/>
    </source>
</evidence>
<evidence type="ECO:0008006" key="10">
    <source>
        <dbReference type="Google" id="ProtNLM"/>
    </source>
</evidence>
<dbReference type="PANTHER" id="PTHR30349:SF41">
    <property type="entry name" value="INTEGRASE_RECOMBINASE PROTEIN MJ0367-RELATED"/>
    <property type="match status" value="1"/>
</dbReference>
<dbReference type="InterPro" id="IPR044068">
    <property type="entry name" value="CB"/>
</dbReference>
<accession>A0A975GC51</accession>
<proteinExistence type="inferred from homology"/>
<evidence type="ECO:0000259" key="6">
    <source>
        <dbReference type="PROSITE" id="PS51898"/>
    </source>
</evidence>
<evidence type="ECO:0000256" key="3">
    <source>
        <dbReference type="ARBA" id="ARBA00023125"/>
    </source>
</evidence>
<dbReference type="PROSITE" id="PS51898">
    <property type="entry name" value="TYR_RECOMBINASE"/>
    <property type="match status" value="1"/>
</dbReference>
<dbReference type="GO" id="GO:0003677">
    <property type="term" value="F:DNA binding"/>
    <property type="evidence" value="ECO:0007669"/>
    <property type="project" value="UniProtKB-UniRule"/>
</dbReference>
<comment type="similarity">
    <text evidence="1">Belongs to the 'phage' integrase family.</text>
</comment>
<dbReference type="RefSeq" id="WP_207562533.1">
    <property type="nucleotide sequence ID" value="NZ_CP046072.1"/>
</dbReference>
<evidence type="ECO:0000256" key="4">
    <source>
        <dbReference type="ARBA" id="ARBA00023172"/>
    </source>
</evidence>
<dbReference type="PANTHER" id="PTHR30349">
    <property type="entry name" value="PHAGE INTEGRASE-RELATED"/>
    <property type="match status" value="1"/>
</dbReference>
<evidence type="ECO:0000256" key="1">
    <source>
        <dbReference type="ARBA" id="ARBA00008857"/>
    </source>
</evidence>
<dbReference type="InterPro" id="IPR011010">
    <property type="entry name" value="DNA_brk_join_enz"/>
</dbReference>
<dbReference type="GO" id="GO:0006310">
    <property type="term" value="P:DNA recombination"/>
    <property type="evidence" value="ECO:0007669"/>
    <property type="project" value="UniProtKB-KW"/>
</dbReference>
<evidence type="ECO:0000259" key="7">
    <source>
        <dbReference type="PROSITE" id="PS51900"/>
    </source>
</evidence>
<dbReference type="InterPro" id="IPR010998">
    <property type="entry name" value="Integrase_recombinase_N"/>
</dbReference>
<reference evidence="8" key="1">
    <citation type="submission" date="2019-11" db="EMBL/GenBank/DDBJ databases">
        <authorList>
            <person name="Kojima H."/>
        </authorList>
    </citation>
    <scope>NUCLEOTIDE SEQUENCE</scope>
    <source>
        <strain evidence="8">H1576</strain>
    </source>
</reference>
<evidence type="ECO:0000313" key="9">
    <source>
        <dbReference type="Proteomes" id="UP000671852"/>
    </source>
</evidence>
<dbReference type="KEGG" id="saqt:GJV85_03720"/>
<dbReference type="Proteomes" id="UP000671852">
    <property type="component" value="Chromosome"/>
</dbReference>